<comment type="subunit">
    <text evidence="7">Interacts with uS11. Not a structural component of 40S pre-ribosomes, but transiently interacts with them by binding to uS11.</text>
</comment>
<dbReference type="AlphaFoldDB" id="A0A497EXM1"/>
<evidence type="ECO:0000256" key="5">
    <source>
        <dbReference type="ARBA" id="ARBA00022777"/>
    </source>
</evidence>
<evidence type="ECO:0000313" key="8">
    <source>
        <dbReference type="EMBL" id="RLE52144.1"/>
    </source>
</evidence>
<feature type="binding site" evidence="7">
    <location>
        <position position="111"/>
    </location>
    <ligand>
        <name>ATP</name>
        <dbReference type="ChEBI" id="CHEBI:30616"/>
    </ligand>
</feature>
<dbReference type="EMBL" id="QMQZ01000011">
    <property type="protein sequence ID" value="RLE52144.1"/>
    <property type="molecule type" value="Genomic_DNA"/>
</dbReference>
<comment type="caution">
    <text evidence="8">The sequence shown here is derived from an EMBL/GenBank/DDBJ whole genome shotgun (WGS) entry which is preliminary data.</text>
</comment>
<feature type="binding site" evidence="7">
    <location>
        <position position="151"/>
    </location>
    <ligand>
        <name>ATP</name>
        <dbReference type="ChEBI" id="CHEBI:30616"/>
    </ligand>
</feature>
<dbReference type="PANTHER" id="PTHR12595:SF0">
    <property type="entry name" value="ADENYLATE KINASE ISOENZYME 6"/>
    <property type="match status" value="1"/>
</dbReference>
<name>A0A497EXM1_9CREN</name>
<evidence type="ECO:0000256" key="1">
    <source>
        <dbReference type="ARBA" id="ARBA00022517"/>
    </source>
</evidence>
<comment type="function">
    <text evidence="7">Broad-specificity nucleoside monophosphate (NMP) kinase that catalyzes the reversible transfer of the terminal phosphate group between nucleoside triphosphates and monophosphates. Has also ATPase activity. Involved in the late maturation steps of the 30S ribosomal particles, specifically 16S rRNA maturation. While NMP activity is not required for ribosome maturation, ATPase activity is. Associates transiently with small ribosomal subunit protein uS11. ATP hydrolysis breaks the interaction with uS11. May temporarily remove uS11 from the ribosome to enable a conformational change of the ribosomal RNA that is needed for the final maturation step of the small ribosomal subunit.</text>
</comment>
<keyword evidence="8" id="KW-0489">Methyltransferase</keyword>
<dbReference type="Proteomes" id="UP000268446">
    <property type="component" value="Unassembled WGS sequence"/>
</dbReference>
<dbReference type="Pfam" id="PF13238">
    <property type="entry name" value="AAA_18"/>
    <property type="match status" value="1"/>
</dbReference>
<comment type="similarity">
    <text evidence="7">Belongs to the adenylate kinase family. AK6 subfamily.</text>
</comment>
<feature type="binding site" evidence="7">
    <location>
        <position position="17"/>
    </location>
    <ligand>
        <name>ATP</name>
        <dbReference type="ChEBI" id="CHEBI:30616"/>
    </ligand>
</feature>
<gene>
    <name evidence="8" type="ORF">DRJ20_00730</name>
</gene>
<feature type="binding site" evidence="7">
    <location>
        <position position="16"/>
    </location>
    <ligand>
        <name>ATP</name>
        <dbReference type="ChEBI" id="CHEBI:30616"/>
    </ligand>
</feature>
<evidence type="ECO:0000256" key="7">
    <source>
        <dbReference type="HAMAP-Rule" id="MF_00039"/>
    </source>
</evidence>
<feature type="region of interest" description="LID" evidence="7">
    <location>
        <begin position="110"/>
        <end position="120"/>
    </location>
</feature>
<evidence type="ECO:0000256" key="6">
    <source>
        <dbReference type="ARBA" id="ARBA00022840"/>
    </source>
</evidence>
<evidence type="ECO:0000256" key="2">
    <source>
        <dbReference type="ARBA" id="ARBA00022552"/>
    </source>
</evidence>
<sequence length="202" mass="22762">MKKVIIIQGSPGTGKTTVAKKLSSILKATHIDISRLIEKEELYIGVDEERSGAKIADEEKLLRKLREIIENSKGEVIVEGHFADIVPKELVKCTIVLRVDPRELEKRLVERGWPAKKVKENVLAEVLDECLIRAIQAYGEENIKEVDATGKTVDEVVNEILKAISNGEQYRPGRVNWIKKLSDEGVLDSFLRAYSSLESKKR</sequence>
<feature type="binding site" evidence="7">
    <location>
        <position position="15"/>
    </location>
    <ligand>
        <name>ATP</name>
        <dbReference type="ChEBI" id="CHEBI:30616"/>
    </ligand>
</feature>
<comment type="catalytic activity">
    <reaction evidence="7">
        <text>ATP + H2O = ADP + phosphate + H(+)</text>
        <dbReference type="Rhea" id="RHEA:13065"/>
        <dbReference type="ChEBI" id="CHEBI:15377"/>
        <dbReference type="ChEBI" id="CHEBI:15378"/>
        <dbReference type="ChEBI" id="CHEBI:30616"/>
        <dbReference type="ChEBI" id="CHEBI:43474"/>
        <dbReference type="ChEBI" id="CHEBI:456216"/>
    </reaction>
</comment>
<dbReference type="GO" id="GO:0042274">
    <property type="term" value="P:ribosomal small subunit biogenesis"/>
    <property type="evidence" value="ECO:0007669"/>
    <property type="project" value="UniProtKB-UniRule"/>
</dbReference>
<dbReference type="GO" id="GO:0006364">
    <property type="term" value="P:rRNA processing"/>
    <property type="evidence" value="ECO:0007669"/>
    <property type="project" value="UniProtKB-KW"/>
</dbReference>
<dbReference type="InterPro" id="IPR027417">
    <property type="entry name" value="P-loop_NTPase"/>
</dbReference>
<reference evidence="8 9" key="1">
    <citation type="submission" date="2018-06" db="EMBL/GenBank/DDBJ databases">
        <title>Extensive metabolic versatility and redundancy in microbially diverse, dynamic hydrothermal sediments.</title>
        <authorList>
            <person name="Dombrowski N."/>
            <person name="Teske A."/>
            <person name="Baker B.J."/>
        </authorList>
    </citation>
    <scope>NUCLEOTIDE SEQUENCE [LARGE SCALE GENOMIC DNA]</scope>
    <source>
        <strain evidence="8">B29_G17</strain>
    </source>
</reference>
<protein>
    <recommendedName>
        <fullName evidence="7">Putative adenylate kinase</fullName>
        <shortName evidence="7">AK</shortName>
        <ecNumber evidence="7">2.7.4.3</ecNumber>
    </recommendedName>
    <alternativeName>
        <fullName evidence="7">ATP-AMP transphosphorylase</fullName>
    </alternativeName>
</protein>
<keyword evidence="1 7" id="KW-0690">Ribosome biogenesis</keyword>
<dbReference type="PANTHER" id="PTHR12595">
    <property type="entry name" value="POS9-ACTIVATING FACTOR FAP7-RELATED"/>
    <property type="match status" value="1"/>
</dbReference>
<dbReference type="Gene3D" id="3.40.50.300">
    <property type="entry name" value="P-loop containing nucleotide triphosphate hydrolases"/>
    <property type="match status" value="1"/>
</dbReference>
<dbReference type="GO" id="GO:0005524">
    <property type="term" value="F:ATP binding"/>
    <property type="evidence" value="ECO:0007669"/>
    <property type="project" value="UniProtKB-UniRule"/>
</dbReference>
<evidence type="ECO:0000256" key="4">
    <source>
        <dbReference type="ARBA" id="ARBA00022741"/>
    </source>
</evidence>
<evidence type="ECO:0000256" key="3">
    <source>
        <dbReference type="ARBA" id="ARBA00022679"/>
    </source>
</evidence>
<dbReference type="GO" id="GO:0032259">
    <property type="term" value="P:methylation"/>
    <property type="evidence" value="ECO:0007669"/>
    <property type="project" value="UniProtKB-KW"/>
</dbReference>
<keyword evidence="3 7" id="KW-0808">Transferase</keyword>
<comment type="catalytic activity">
    <reaction evidence="7">
        <text>AMP + ATP = 2 ADP</text>
        <dbReference type="Rhea" id="RHEA:12973"/>
        <dbReference type="ChEBI" id="CHEBI:30616"/>
        <dbReference type="ChEBI" id="CHEBI:456215"/>
        <dbReference type="ChEBI" id="CHEBI:456216"/>
        <dbReference type="EC" id="2.7.4.3"/>
    </reaction>
</comment>
<keyword evidence="2 7" id="KW-0698">rRNA processing</keyword>
<organism evidence="8 9">
    <name type="scientific">Thermoproteota archaeon</name>
    <dbReference type="NCBI Taxonomy" id="2056631"/>
    <lineage>
        <taxon>Archaea</taxon>
        <taxon>Thermoproteota</taxon>
    </lineage>
</organism>
<dbReference type="SUPFAM" id="SSF52540">
    <property type="entry name" value="P-loop containing nucleoside triphosphate hydrolases"/>
    <property type="match status" value="1"/>
</dbReference>
<dbReference type="InterPro" id="IPR020618">
    <property type="entry name" value="Adenyl_kinase_AK6"/>
</dbReference>
<keyword evidence="5 7" id="KW-0418">Kinase</keyword>
<dbReference type="GO" id="GO:0008168">
    <property type="term" value="F:methyltransferase activity"/>
    <property type="evidence" value="ECO:0007669"/>
    <property type="project" value="UniProtKB-KW"/>
</dbReference>
<feature type="binding site" evidence="7">
    <location>
        <position position="12"/>
    </location>
    <ligand>
        <name>ATP</name>
        <dbReference type="ChEBI" id="CHEBI:30616"/>
    </ligand>
</feature>
<dbReference type="GO" id="GO:0016887">
    <property type="term" value="F:ATP hydrolysis activity"/>
    <property type="evidence" value="ECO:0007669"/>
    <property type="project" value="InterPro"/>
</dbReference>
<evidence type="ECO:0000313" key="9">
    <source>
        <dbReference type="Proteomes" id="UP000268446"/>
    </source>
</evidence>
<comment type="caution">
    <text evidence="7">Lacks conserved residue(s) required for the propagation of feature annotation.</text>
</comment>
<proteinExistence type="inferred from homology"/>
<dbReference type="GO" id="GO:0004017">
    <property type="term" value="F:AMP kinase activity"/>
    <property type="evidence" value="ECO:0007669"/>
    <property type="project" value="UniProtKB-UniRule"/>
</dbReference>
<accession>A0A497EXM1</accession>
<dbReference type="EC" id="2.7.4.3" evidence="7"/>
<keyword evidence="4 7" id="KW-0547">Nucleotide-binding</keyword>
<keyword evidence="6 7" id="KW-0067">ATP-binding</keyword>
<dbReference type="HAMAP" id="MF_00039">
    <property type="entry name" value="Adenylate_kinase_AK6"/>
    <property type="match status" value="1"/>
</dbReference>
<feature type="binding site" evidence="7">
    <location>
        <position position="14"/>
    </location>
    <ligand>
        <name>ATP</name>
        <dbReference type="ChEBI" id="CHEBI:30616"/>
    </ligand>
</feature>